<dbReference type="CDD" id="cd06261">
    <property type="entry name" value="TM_PBP2"/>
    <property type="match status" value="1"/>
</dbReference>
<evidence type="ECO:0000256" key="2">
    <source>
        <dbReference type="ARBA" id="ARBA00009047"/>
    </source>
</evidence>
<keyword evidence="4" id="KW-1003">Cell membrane</keyword>
<dbReference type="InterPro" id="IPR035906">
    <property type="entry name" value="MetI-like_sf"/>
</dbReference>
<reference evidence="11" key="1">
    <citation type="submission" date="2020-08" db="EMBL/GenBank/DDBJ databases">
        <title>Genome public.</title>
        <authorList>
            <person name="Liu C."/>
            <person name="Sun Q."/>
        </authorList>
    </citation>
    <scope>NUCLEOTIDE SEQUENCE</scope>
    <source>
        <strain evidence="11">NSJ-15</strain>
    </source>
</reference>
<evidence type="ECO:0000256" key="1">
    <source>
        <dbReference type="ARBA" id="ARBA00004651"/>
    </source>
</evidence>
<keyword evidence="6 9" id="KW-0812">Transmembrane</keyword>
<evidence type="ECO:0000313" key="12">
    <source>
        <dbReference type="Proteomes" id="UP000632659"/>
    </source>
</evidence>
<comment type="similarity">
    <text evidence="2">Belongs to the binding-protein-dependent transport system permease family. MalFG subfamily.</text>
</comment>
<feature type="domain" description="ABC transmembrane type-1" evidence="10">
    <location>
        <begin position="78"/>
        <end position="269"/>
    </location>
</feature>
<evidence type="ECO:0000256" key="4">
    <source>
        <dbReference type="ARBA" id="ARBA00022475"/>
    </source>
</evidence>
<feature type="transmembrane region" description="Helical" evidence="9">
    <location>
        <begin position="190"/>
        <end position="212"/>
    </location>
</feature>
<keyword evidence="12" id="KW-1185">Reference proteome</keyword>
<keyword evidence="8 9" id="KW-0472">Membrane</keyword>
<evidence type="ECO:0000256" key="9">
    <source>
        <dbReference type="RuleBase" id="RU363032"/>
    </source>
</evidence>
<keyword evidence="5" id="KW-0762">Sugar transport</keyword>
<comment type="subcellular location">
    <subcellularLocation>
        <location evidence="1 9">Cell membrane</location>
        <topology evidence="1 9">Multi-pass membrane protein</topology>
    </subcellularLocation>
</comment>
<dbReference type="InterPro" id="IPR050901">
    <property type="entry name" value="BP-dep_ABC_trans_perm"/>
</dbReference>
<protein>
    <submittedName>
        <fullName evidence="11">Carbohydrate ABC transporter permease</fullName>
    </submittedName>
</protein>
<feature type="transmembrane region" description="Helical" evidence="9">
    <location>
        <begin position="248"/>
        <end position="269"/>
    </location>
</feature>
<dbReference type="RefSeq" id="WP_093989476.1">
    <property type="nucleotide sequence ID" value="NZ_FYDD01000004.1"/>
</dbReference>
<accession>A0A8J6P0P5</accession>
<dbReference type="AlphaFoldDB" id="A0A8J6P0P5"/>
<evidence type="ECO:0000256" key="3">
    <source>
        <dbReference type="ARBA" id="ARBA00022448"/>
    </source>
</evidence>
<dbReference type="OrthoDB" id="27560at2"/>
<feature type="transmembrane region" description="Helical" evidence="9">
    <location>
        <begin position="114"/>
        <end position="140"/>
    </location>
</feature>
<evidence type="ECO:0000313" key="11">
    <source>
        <dbReference type="EMBL" id="MBC8610519.1"/>
    </source>
</evidence>
<dbReference type="GO" id="GO:0055085">
    <property type="term" value="P:transmembrane transport"/>
    <property type="evidence" value="ECO:0007669"/>
    <property type="project" value="InterPro"/>
</dbReference>
<gene>
    <name evidence="11" type="ORF">H8702_05210</name>
</gene>
<keyword evidence="7 9" id="KW-1133">Transmembrane helix</keyword>
<dbReference type="Gene3D" id="1.10.3720.10">
    <property type="entry name" value="MetI-like"/>
    <property type="match status" value="1"/>
</dbReference>
<name>A0A8J6P0P5_9FIRM</name>
<evidence type="ECO:0000256" key="8">
    <source>
        <dbReference type="ARBA" id="ARBA00023136"/>
    </source>
</evidence>
<dbReference type="PROSITE" id="PS50928">
    <property type="entry name" value="ABC_TM1"/>
    <property type="match status" value="1"/>
</dbReference>
<keyword evidence="3 9" id="KW-0813">Transport</keyword>
<feature type="transmembrane region" description="Helical" evidence="9">
    <location>
        <begin position="146"/>
        <end position="169"/>
    </location>
</feature>
<dbReference type="EMBL" id="JACRTL010000002">
    <property type="protein sequence ID" value="MBC8610519.1"/>
    <property type="molecule type" value="Genomic_DNA"/>
</dbReference>
<dbReference type="InterPro" id="IPR000515">
    <property type="entry name" value="MetI-like"/>
</dbReference>
<dbReference type="PANTHER" id="PTHR32243">
    <property type="entry name" value="MALTOSE TRANSPORT SYSTEM PERMEASE-RELATED"/>
    <property type="match status" value="1"/>
</dbReference>
<feature type="transmembrane region" description="Helical" evidence="9">
    <location>
        <begin position="21"/>
        <end position="43"/>
    </location>
</feature>
<evidence type="ECO:0000256" key="5">
    <source>
        <dbReference type="ARBA" id="ARBA00022597"/>
    </source>
</evidence>
<proteinExistence type="inferred from homology"/>
<sequence>MSKKFRQKVNKKKVTLDVLTYAALIIIVFLVNLPFISMLGTAFKGKSEALSSTALFPSELKFDSFIRVLTKTSFPVNILNSAIVSVTVTVCCIALAVCAGYAISRFRGTVFNLYGIFVLLLQMFPAMLMLIPLFVIFNSLHLVDTIYSVMIAYTAINLPFSIWMTKGFFDTIPFDIEEAAMMDGCNQFTAFLRVVLPISMPGISTVGIFTFINAWGEYTLASIFLRTDGVQTMTIGLQKFVMQFTSDWPALMAASSVATVPTLIFLLIAQKYLIKGMAAGAVKG</sequence>
<evidence type="ECO:0000256" key="6">
    <source>
        <dbReference type="ARBA" id="ARBA00022692"/>
    </source>
</evidence>
<dbReference type="SUPFAM" id="SSF161098">
    <property type="entry name" value="MetI-like"/>
    <property type="match status" value="1"/>
</dbReference>
<dbReference type="PANTHER" id="PTHR32243:SF50">
    <property type="entry name" value="MALTOSE_MALTODEXTRIN TRANSPORT SYSTEM PERMEASE PROTEIN MALG"/>
    <property type="match status" value="1"/>
</dbReference>
<dbReference type="GO" id="GO:0005886">
    <property type="term" value="C:plasma membrane"/>
    <property type="evidence" value="ECO:0007669"/>
    <property type="project" value="UniProtKB-SubCell"/>
</dbReference>
<dbReference type="Proteomes" id="UP000632659">
    <property type="component" value="Unassembled WGS sequence"/>
</dbReference>
<organism evidence="11 12">
    <name type="scientific">Massiliimalia timonensis</name>
    <dbReference type="NCBI Taxonomy" id="1987501"/>
    <lineage>
        <taxon>Bacteria</taxon>
        <taxon>Bacillati</taxon>
        <taxon>Bacillota</taxon>
        <taxon>Clostridia</taxon>
        <taxon>Eubacteriales</taxon>
        <taxon>Oscillospiraceae</taxon>
        <taxon>Massiliimalia</taxon>
    </lineage>
</organism>
<dbReference type="Pfam" id="PF00528">
    <property type="entry name" value="BPD_transp_1"/>
    <property type="match status" value="1"/>
</dbReference>
<feature type="transmembrane region" description="Helical" evidence="9">
    <location>
        <begin position="78"/>
        <end position="102"/>
    </location>
</feature>
<evidence type="ECO:0000259" key="10">
    <source>
        <dbReference type="PROSITE" id="PS50928"/>
    </source>
</evidence>
<evidence type="ECO:0000256" key="7">
    <source>
        <dbReference type="ARBA" id="ARBA00022989"/>
    </source>
</evidence>
<comment type="caution">
    <text evidence="11">The sequence shown here is derived from an EMBL/GenBank/DDBJ whole genome shotgun (WGS) entry which is preliminary data.</text>
</comment>